<keyword evidence="3" id="KW-1185">Reference proteome</keyword>
<dbReference type="CDD" id="cd02440">
    <property type="entry name" value="AdoMet_MTases"/>
    <property type="match status" value="1"/>
</dbReference>
<name>A0ABS6G623_9FIRM</name>
<dbReference type="PANTHER" id="PTHR43591">
    <property type="entry name" value="METHYLTRANSFERASE"/>
    <property type="match status" value="1"/>
</dbReference>
<feature type="domain" description="Methyltransferase type 11" evidence="1">
    <location>
        <begin position="108"/>
        <end position="201"/>
    </location>
</feature>
<dbReference type="PANTHER" id="PTHR43591:SF24">
    <property type="entry name" value="2-METHOXY-6-POLYPRENYL-1,4-BENZOQUINOL METHYLASE, MITOCHONDRIAL"/>
    <property type="match status" value="1"/>
</dbReference>
<protein>
    <submittedName>
        <fullName evidence="2">Class I SAM-dependent methyltransferase</fullName>
        <ecNumber evidence="2">2.1.1.-</ecNumber>
    </submittedName>
</protein>
<proteinExistence type="predicted"/>
<comment type="caution">
    <text evidence="2">The sequence shown here is derived from an EMBL/GenBank/DDBJ whole genome shotgun (WGS) entry which is preliminary data.</text>
</comment>
<gene>
    <name evidence="2" type="ORF">KQI88_11665</name>
</gene>
<organism evidence="2 3">
    <name type="scientific">Alkaliphilus flagellatus</name>
    <dbReference type="NCBI Taxonomy" id="2841507"/>
    <lineage>
        <taxon>Bacteria</taxon>
        <taxon>Bacillati</taxon>
        <taxon>Bacillota</taxon>
        <taxon>Clostridia</taxon>
        <taxon>Peptostreptococcales</taxon>
        <taxon>Natronincolaceae</taxon>
        <taxon>Alkaliphilus</taxon>
    </lineage>
</organism>
<reference evidence="2 3" key="1">
    <citation type="submission" date="2021-06" db="EMBL/GenBank/DDBJ databases">
        <authorList>
            <person name="Sun Q."/>
            <person name="Li D."/>
        </authorList>
    </citation>
    <scope>NUCLEOTIDE SEQUENCE [LARGE SCALE GENOMIC DNA]</scope>
    <source>
        <strain evidence="2 3">MSJ-5</strain>
    </source>
</reference>
<dbReference type="GO" id="GO:0008168">
    <property type="term" value="F:methyltransferase activity"/>
    <property type="evidence" value="ECO:0007669"/>
    <property type="project" value="UniProtKB-KW"/>
</dbReference>
<evidence type="ECO:0000313" key="2">
    <source>
        <dbReference type="EMBL" id="MBU5677068.1"/>
    </source>
</evidence>
<dbReference type="EMBL" id="JAHLQK010000004">
    <property type="protein sequence ID" value="MBU5677068.1"/>
    <property type="molecule type" value="Genomic_DNA"/>
</dbReference>
<sequence length="261" mass="30362">MKESTLNILCDPKTKGRLKLFEGTLEKGVLMLEQSERTYLIKEGIPWFLEEKDIIGSNLKYQKLYDRIAPLYNFSNKVYFYFKFGGEAKYRNQFLEELEIKRGDRVVEISCGTGDNFPFLPEGIQLFGLDISKRMLKSCKRNLKKWRLDAELFYGNAEELPFKDEAFDVVYHVGGINFFNDKEKAIREMTRIAKPGSKIIIVDETEKLIETTYKKTPVVSNYFKEATTSAPVDLIPSGMMEIELRNICKDLMYCLSFRKPL</sequence>
<dbReference type="EC" id="2.1.1.-" evidence="2"/>
<dbReference type="RefSeq" id="WP_216417501.1">
    <property type="nucleotide sequence ID" value="NZ_JAHLQK010000004.1"/>
</dbReference>
<evidence type="ECO:0000313" key="3">
    <source>
        <dbReference type="Proteomes" id="UP000779508"/>
    </source>
</evidence>
<evidence type="ECO:0000259" key="1">
    <source>
        <dbReference type="Pfam" id="PF08241"/>
    </source>
</evidence>
<accession>A0ABS6G623</accession>
<keyword evidence="2" id="KW-0808">Transferase</keyword>
<keyword evidence="2" id="KW-0489">Methyltransferase</keyword>
<dbReference type="InterPro" id="IPR013216">
    <property type="entry name" value="Methyltransf_11"/>
</dbReference>
<dbReference type="GO" id="GO:0032259">
    <property type="term" value="P:methylation"/>
    <property type="evidence" value="ECO:0007669"/>
    <property type="project" value="UniProtKB-KW"/>
</dbReference>
<dbReference type="Pfam" id="PF08241">
    <property type="entry name" value="Methyltransf_11"/>
    <property type="match status" value="1"/>
</dbReference>
<dbReference type="Proteomes" id="UP000779508">
    <property type="component" value="Unassembled WGS sequence"/>
</dbReference>